<organism evidence="3 4">
    <name type="scientific">Ectocarpus siliculosus</name>
    <name type="common">Brown alga</name>
    <name type="synonym">Conferva siliculosa</name>
    <dbReference type="NCBI Taxonomy" id="2880"/>
    <lineage>
        <taxon>Eukaryota</taxon>
        <taxon>Sar</taxon>
        <taxon>Stramenopiles</taxon>
        <taxon>Ochrophyta</taxon>
        <taxon>PX clade</taxon>
        <taxon>Phaeophyceae</taxon>
        <taxon>Ectocarpales</taxon>
        <taxon>Ectocarpaceae</taxon>
        <taxon>Ectocarpus</taxon>
    </lineage>
</organism>
<reference evidence="3 4" key="1">
    <citation type="journal article" date="2010" name="Nature">
        <title>The Ectocarpus genome and the independent evolution of multicellularity in brown algae.</title>
        <authorList>
            <person name="Cock J.M."/>
            <person name="Sterck L."/>
            <person name="Rouze P."/>
            <person name="Scornet D."/>
            <person name="Allen A.E."/>
            <person name="Amoutzias G."/>
            <person name="Anthouard V."/>
            <person name="Artiguenave F."/>
            <person name="Aury J.M."/>
            <person name="Badger J.H."/>
            <person name="Beszteri B."/>
            <person name="Billiau K."/>
            <person name="Bonnet E."/>
            <person name="Bothwell J.H."/>
            <person name="Bowler C."/>
            <person name="Boyen C."/>
            <person name="Brownlee C."/>
            <person name="Carrano C.J."/>
            <person name="Charrier B."/>
            <person name="Cho G.Y."/>
            <person name="Coelho S.M."/>
            <person name="Collen J."/>
            <person name="Corre E."/>
            <person name="Da Silva C."/>
            <person name="Delage L."/>
            <person name="Delaroque N."/>
            <person name="Dittami S.M."/>
            <person name="Doulbeau S."/>
            <person name="Elias M."/>
            <person name="Farnham G."/>
            <person name="Gachon C.M."/>
            <person name="Gschloessl B."/>
            <person name="Heesch S."/>
            <person name="Jabbari K."/>
            <person name="Jubin C."/>
            <person name="Kawai H."/>
            <person name="Kimura K."/>
            <person name="Kloareg B."/>
            <person name="Kupper F.C."/>
            <person name="Lang D."/>
            <person name="Le Bail A."/>
            <person name="Leblanc C."/>
            <person name="Lerouge P."/>
            <person name="Lohr M."/>
            <person name="Lopez P.J."/>
            <person name="Martens C."/>
            <person name="Maumus F."/>
            <person name="Michel G."/>
            <person name="Miranda-Saavedra D."/>
            <person name="Morales J."/>
            <person name="Moreau H."/>
            <person name="Motomura T."/>
            <person name="Nagasato C."/>
            <person name="Napoli C.A."/>
            <person name="Nelson D.R."/>
            <person name="Nyvall-Collen P."/>
            <person name="Peters A.F."/>
            <person name="Pommier C."/>
            <person name="Potin P."/>
            <person name="Poulain J."/>
            <person name="Quesneville H."/>
            <person name="Read B."/>
            <person name="Rensing S.A."/>
            <person name="Ritter A."/>
            <person name="Rousvoal S."/>
            <person name="Samanta M."/>
            <person name="Samson G."/>
            <person name="Schroeder D.C."/>
            <person name="Segurens B."/>
            <person name="Strittmatter M."/>
            <person name="Tonon T."/>
            <person name="Tregear J.W."/>
            <person name="Valentin K."/>
            <person name="von Dassow P."/>
            <person name="Yamagishi T."/>
            <person name="Van de Peer Y."/>
            <person name="Wincker P."/>
        </authorList>
    </citation>
    <scope>NUCLEOTIDE SEQUENCE [LARGE SCALE GENOMIC DNA]</scope>
    <source>
        <strain evidence="4">Ec32 / CCAP1310/4</strain>
    </source>
</reference>
<evidence type="ECO:0000256" key="2">
    <source>
        <dbReference type="SAM" id="MobiDB-lite"/>
    </source>
</evidence>
<feature type="region of interest" description="Disordered" evidence="2">
    <location>
        <begin position="200"/>
        <end position="299"/>
    </location>
</feature>
<dbReference type="EMBL" id="FN649742">
    <property type="protein sequence ID" value="CBJ33072.1"/>
    <property type="molecule type" value="Genomic_DNA"/>
</dbReference>
<evidence type="ECO:0000256" key="1">
    <source>
        <dbReference type="SAM" id="Coils"/>
    </source>
</evidence>
<dbReference type="EMBL" id="FN648613">
    <property type="protein sequence ID" value="CBJ33072.1"/>
    <property type="molecule type" value="Genomic_DNA"/>
</dbReference>
<keyword evidence="4" id="KW-1185">Reference proteome</keyword>
<proteinExistence type="predicted"/>
<accession>D7G0P3</accession>
<keyword evidence="1" id="KW-0175">Coiled coil</keyword>
<dbReference type="InParanoid" id="D7G0P3"/>
<feature type="coiled-coil region" evidence="1">
    <location>
        <begin position="479"/>
        <end position="536"/>
    </location>
</feature>
<dbReference type="OrthoDB" id="10448554at2759"/>
<gene>
    <name evidence="3" type="ORF">Esi_0414_0018</name>
</gene>
<sequence length="906" mass="94378">MDAQPLCKDTVQVMHSQIALLRQTVLDLRETKAQEIGDLRRQIDALETSGPGNAKARFDDIDSRLRAVEQQPGGSGMVGTIGEREDRIESRVAALERKLLADAEGAKAAAAERKRRLLDRLMRQTIVLRNTIIAEGMAAGTEGRSEGESEAAQEEDCWAGVREDMVRGGRGSGGVGQAADEEELILTARARLAWLESCAENTPSSGGIAGSGPAGSGDDAETERNDQPATSDNGDIDLVVPEEGGTPASGMSDDVGQRRAAGALPAEAWTAPGDEGGGGRGGGGWAGRRRSSGGTGGGDADGEVARLWRWMDEIESRIYRRCSDRGRLPSRGAGDVVTSKAGEVTGADLQNLQDSVELSSLAMGNKLEEGLATLDERMNLLEGNVRSVKARALSRSALDAVSAAATAAAAAAVPGGSGHPPPPLVIAPPDDSRIEEILAGVLGDEIPTLRRDLGGVTERVAHLEATVAEDGAGGAGLSVEEAAAAAADAASRLANEETQARLAAEMSALEERVDRRAREEARRAREEREAAEARGAMRRVSATVSAYTADLATRLDGLKSEHEEQGAVVTRTAEELAAAEAGLRTLGSELVGLGQVANSVSMVVDGKADQTDVEALKHAMQRLDATVTAKARGSSATAARDAEAMGALQVAFRDMSASMEGSIRKLQQAQAAAGSIKVKPLLDRVVKELTEAGMLPDPDAGQGAVGRSMCLSCNRPMTVAGDQSSSRFASQFRGGTLGSRMEKMSSNNPMHINKPSVIWRGGFKMPPHRVPASAHERQRQHHHQHRQQQQQQRHRAETAGAVGDGGRRAGDSGGGGRITTGASSSQILPPSDEVLGPGGIDASRDGRLPGIPNMLDSTSAGGRETGGGAGVVGGVVGVGGRNKRVSVGSLAASSDAPHRGRFVRQR</sequence>
<dbReference type="AlphaFoldDB" id="D7G0P3"/>
<feature type="region of interest" description="Disordered" evidence="2">
    <location>
        <begin position="766"/>
        <end position="849"/>
    </location>
</feature>
<protein>
    <submittedName>
        <fullName evidence="3">Imm downregulated 18</fullName>
    </submittedName>
</protein>
<evidence type="ECO:0000313" key="3">
    <source>
        <dbReference type="EMBL" id="CBJ33072.1"/>
    </source>
</evidence>
<name>D7G0P3_ECTSI</name>
<dbReference type="Proteomes" id="UP000002630">
    <property type="component" value="Linkage Group LG17"/>
</dbReference>
<evidence type="ECO:0000313" key="4">
    <source>
        <dbReference type="Proteomes" id="UP000002630"/>
    </source>
</evidence>
<feature type="compositionally biased region" description="Gly residues" evidence="2">
    <location>
        <begin position="274"/>
        <end position="286"/>
    </location>
</feature>